<feature type="compositionally biased region" description="Polar residues" evidence="4">
    <location>
        <begin position="182"/>
        <end position="201"/>
    </location>
</feature>
<proteinExistence type="inferred from homology"/>
<feature type="repeat" description="PPR" evidence="3">
    <location>
        <begin position="406"/>
        <end position="440"/>
    </location>
</feature>
<dbReference type="InterPro" id="IPR002625">
    <property type="entry name" value="Smr_dom"/>
</dbReference>
<evidence type="ECO:0000256" key="4">
    <source>
        <dbReference type="SAM" id="MobiDB-lite"/>
    </source>
</evidence>
<dbReference type="Proteomes" id="UP000639772">
    <property type="component" value="Chromosome 1"/>
</dbReference>
<dbReference type="PROSITE" id="PS51375">
    <property type="entry name" value="PPR"/>
    <property type="match status" value="7"/>
</dbReference>
<feature type="repeat" description="PPR" evidence="3">
    <location>
        <begin position="546"/>
        <end position="580"/>
    </location>
</feature>
<comment type="similarity">
    <text evidence="1">Belongs to the PPR family. P subfamily.</text>
</comment>
<dbReference type="OrthoDB" id="185373at2759"/>
<evidence type="ECO:0000313" key="6">
    <source>
        <dbReference type="EMBL" id="KAG0500728.1"/>
    </source>
</evidence>
<dbReference type="Gene3D" id="3.30.1370.110">
    <property type="match status" value="1"/>
</dbReference>
<sequence length="864" mass="96240">MLRAKQITNLSQCARSFYLSGPRCSTPDGAPCTSSEDENHTIKSQCRSSEVIHKQHKPRVLSASVANTGTSNLRNTIGSTIQLSSKASSSSSSCQIHHPTSSLGSDVNTVNEKANPTRSTNLVSDKDYFVSAGENLVNYDGTKAVKHDVTNSHTSTVESRQPAAISKSTYEKPRSRGKCSKDQTNSSANAAWRSDSASGVHNDTIAGGEKSNTLRARQGYNSANAKVRKTQSKLSNTHGKQIDMRREMFHADGFFRVAKSTGRTANENGIFGAAESLVSAHKFLEPVKSSRFLPMVLQSAKHPMNPLLAIEQYYHTLQQQKWGPFAEACLDNLDHKLDAFQANQVLKLLRNHSVALGFFDWLKRQPGFKHDDYTYTTMIGILGQARQFDAMKELLREMISDGCLPTVVTYNRIIHAYGRANFIGEAVKVFNEMQEFGYEPDLVTYCTLIDIHAKAGFLDVALGLYHKMQSVGLSPDTFTYSVMVNCLGKGGQLAAAQKMYLEMIKNGCVPNLVTYNIMIALQSKARNYASAIKLYRDMQVAGYRPDRVTYNIVMEALGHCGYIEEAEAVFTEMKRDCVPDEPVYGLLIDLWGKAGNVERAHSWYCAMIDVGLKPNTPTCNSLLSGYLRARRFSEAREVLVNMIWMGLVPSLQTYTILLSCCTESKTQMFLCCELMAITGHPAHSFLSSLPNAEPSGQNVTEHTNRFFDLMHSEDRESKRGLVDAVVDFLYKTGLKEEAGFVWEVAAQRNIYPDSVKEKSRSHWLINLHVMSDGTAVTALSRTLAWFQQRIIDSGLRPGRIDIITGWGRRSRITGSSMVRFAVEELLQLFQFPFTANTNSGCFVGCGEPLNQWLLNSYVQRMHLL</sequence>
<comment type="caution">
    <text evidence="6">The sequence shown here is derived from an EMBL/GenBank/DDBJ whole genome shotgun (WGS) entry which is preliminary data.</text>
</comment>
<dbReference type="PANTHER" id="PTHR47447">
    <property type="entry name" value="OS03G0856100 PROTEIN"/>
    <property type="match status" value="1"/>
</dbReference>
<evidence type="ECO:0000259" key="5">
    <source>
        <dbReference type="PROSITE" id="PS50828"/>
    </source>
</evidence>
<organism evidence="6 7">
    <name type="scientific">Vanilla planifolia</name>
    <name type="common">Vanilla</name>
    <dbReference type="NCBI Taxonomy" id="51239"/>
    <lineage>
        <taxon>Eukaryota</taxon>
        <taxon>Viridiplantae</taxon>
        <taxon>Streptophyta</taxon>
        <taxon>Embryophyta</taxon>
        <taxon>Tracheophyta</taxon>
        <taxon>Spermatophyta</taxon>
        <taxon>Magnoliopsida</taxon>
        <taxon>Liliopsida</taxon>
        <taxon>Asparagales</taxon>
        <taxon>Orchidaceae</taxon>
        <taxon>Vanilloideae</taxon>
        <taxon>Vanilleae</taxon>
        <taxon>Vanilla</taxon>
    </lineage>
</organism>
<dbReference type="NCBIfam" id="TIGR00756">
    <property type="entry name" value="PPR"/>
    <property type="match status" value="8"/>
</dbReference>
<feature type="repeat" description="PPR" evidence="3">
    <location>
        <begin position="476"/>
        <end position="510"/>
    </location>
</feature>
<evidence type="ECO:0000256" key="1">
    <source>
        <dbReference type="ARBA" id="ARBA00007626"/>
    </source>
</evidence>
<evidence type="ECO:0000313" key="7">
    <source>
        <dbReference type="Proteomes" id="UP000639772"/>
    </source>
</evidence>
<evidence type="ECO:0000256" key="2">
    <source>
        <dbReference type="ARBA" id="ARBA00022737"/>
    </source>
</evidence>
<dbReference type="EMBL" id="JADCNM010000001">
    <property type="protein sequence ID" value="KAG0500728.1"/>
    <property type="molecule type" value="Genomic_DNA"/>
</dbReference>
<name>A0A835S1B9_VANPL</name>
<dbReference type="Gene3D" id="1.25.40.10">
    <property type="entry name" value="Tetratricopeptide repeat domain"/>
    <property type="match status" value="3"/>
</dbReference>
<feature type="domain" description="Smr" evidence="5">
    <location>
        <begin position="765"/>
        <end position="845"/>
    </location>
</feature>
<feature type="repeat" description="PPR" evidence="3">
    <location>
        <begin position="615"/>
        <end position="649"/>
    </location>
</feature>
<accession>A0A835S1B9</accession>
<dbReference type="InterPro" id="IPR036063">
    <property type="entry name" value="Smr_dom_sf"/>
</dbReference>
<gene>
    <name evidence="6" type="ORF">HPP92_000800</name>
</gene>
<reference evidence="6 7" key="1">
    <citation type="journal article" date="2020" name="Nat. Food">
        <title>A phased Vanilla planifolia genome enables genetic improvement of flavour and production.</title>
        <authorList>
            <person name="Hasing T."/>
            <person name="Tang H."/>
            <person name="Brym M."/>
            <person name="Khazi F."/>
            <person name="Huang T."/>
            <person name="Chambers A.H."/>
        </authorList>
    </citation>
    <scope>NUCLEOTIDE SEQUENCE [LARGE SCALE GENOMIC DNA]</scope>
    <source>
        <tissue evidence="6">Leaf</tissue>
    </source>
</reference>
<dbReference type="SMART" id="SM00463">
    <property type="entry name" value="SMR"/>
    <property type="match status" value="1"/>
</dbReference>
<evidence type="ECO:0000256" key="3">
    <source>
        <dbReference type="PROSITE-ProRule" id="PRU00708"/>
    </source>
</evidence>
<dbReference type="PANTHER" id="PTHR47447:SF17">
    <property type="entry name" value="OS12G0638900 PROTEIN"/>
    <property type="match status" value="1"/>
</dbReference>
<protein>
    <recommendedName>
        <fullName evidence="5">Smr domain-containing protein</fullName>
    </recommendedName>
</protein>
<dbReference type="Pfam" id="PF01535">
    <property type="entry name" value="PPR"/>
    <property type="match status" value="3"/>
</dbReference>
<feature type="region of interest" description="Disordered" evidence="4">
    <location>
        <begin position="148"/>
        <end position="215"/>
    </location>
</feature>
<feature type="compositionally biased region" description="Low complexity" evidence="4">
    <location>
        <begin position="88"/>
        <end position="102"/>
    </location>
</feature>
<dbReference type="InterPro" id="IPR011990">
    <property type="entry name" value="TPR-like_helical_dom_sf"/>
</dbReference>
<keyword evidence="2" id="KW-0677">Repeat</keyword>
<dbReference type="Pfam" id="PF13041">
    <property type="entry name" value="PPR_2"/>
    <property type="match status" value="3"/>
</dbReference>
<feature type="repeat" description="PPR" evidence="3">
    <location>
        <begin position="371"/>
        <end position="405"/>
    </location>
</feature>
<feature type="region of interest" description="Disordered" evidence="4">
    <location>
        <begin position="88"/>
        <end position="119"/>
    </location>
</feature>
<feature type="repeat" description="PPR" evidence="3">
    <location>
        <begin position="441"/>
        <end position="475"/>
    </location>
</feature>
<feature type="compositionally biased region" description="Polar residues" evidence="4">
    <location>
        <begin position="103"/>
        <end position="119"/>
    </location>
</feature>
<feature type="repeat" description="PPR" evidence="3">
    <location>
        <begin position="511"/>
        <end position="545"/>
    </location>
</feature>
<dbReference type="PROSITE" id="PS50828">
    <property type="entry name" value="SMR"/>
    <property type="match status" value="1"/>
</dbReference>
<dbReference type="AlphaFoldDB" id="A0A835S1B9"/>
<dbReference type="SUPFAM" id="SSF160443">
    <property type="entry name" value="SMR domain-like"/>
    <property type="match status" value="1"/>
</dbReference>
<dbReference type="InterPro" id="IPR002885">
    <property type="entry name" value="PPR_rpt"/>
</dbReference>